<feature type="signal peptide" evidence="10">
    <location>
        <begin position="1"/>
        <end position="20"/>
    </location>
</feature>
<evidence type="ECO:0000256" key="4">
    <source>
        <dbReference type="ARBA" id="ARBA00022729"/>
    </source>
</evidence>
<dbReference type="AlphaFoldDB" id="A0A8C9SXQ8"/>
<keyword evidence="8" id="KW-0449">Lipoprotein</keyword>
<evidence type="ECO:0000256" key="10">
    <source>
        <dbReference type="SAM" id="SignalP"/>
    </source>
</evidence>
<evidence type="ECO:0000256" key="6">
    <source>
        <dbReference type="ARBA" id="ARBA00023157"/>
    </source>
</evidence>
<keyword evidence="4 10" id="KW-0732">Signal</keyword>
<evidence type="ECO:0000259" key="11">
    <source>
        <dbReference type="Pfam" id="PF00021"/>
    </source>
</evidence>
<evidence type="ECO:0000256" key="2">
    <source>
        <dbReference type="ARBA" id="ARBA00022475"/>
    </source>
</evidence>
<evidence type="ECO:0000256" key="7">
    <source>
        <dbReference type="ARBA" id="ARBA00023180"/>
    </source>
</evidence>
<dbReference type="Proteomes" id="UP000694397">
    <property type="component" value="Chromosome 23"/>
</dbReference>
<dbReference type="PANTHER" id="PTHR47613:SF1">
    <property type="entry name" value="SPERM ACROSOME MEMBRANE-ASSOCIATED PROTEIN 4"/>
    <property type="match status" value="1"/>
</dbReference>
<keyword evidence="6" id="KW-1015">Disulfide bond</keyword>
<comment type="similarity">
    <text evidence="9">Belongs to the SPACA4/bouncer family.</text>
</comment>
<dbReference type="GO" id="GO:0005886">
    <property type="term" value="C:plasma membrane"/>
    <property type="evidence" value="ECO:0007669"/>
    <property type="project" value="UniProtKB-SubCell"/>
</dbReference>
<evidence type="ECO:0000313" key="13">
    <source>
        <dbReference type="Proteomes" id="UP000694397"/>
    </source>
</evidence>
<dbReference type="InterPro" id="IPR045860">
    <property type="entry name" value="Snake_toxin-like_sf"/>
</dbReference>
<dbReference type="InterPro" id="IPR016054">
    <property type="entry name" value="LY6_UPA_recep-like"/>
</dbReference>
<keyword evidence="3" id="KW-0336">GPI-anchor</keyword>
<evidence type="ECO:0000256" key="9">
    <source>
        <dbReference type="ARBA" id="ARBA00029446"/>
    </source>
</evidence>
<keyword evidence="13" id="KW-1185">Reference proteome</keyword>
<reference evidence="12" key="3">
    <citation type="submission" date="2025-09" db="UniProtKB">
        <authorList>
            <consortium name="Ensembl"/>
        </authorList>
    </citation>
    <scope>IDENTIFICATION</scope>
</reference>
<evidence type="ECO:0000256" key="8">
    <source>
        <dbReference type="ARBA" id="ARBA00023288"/>
    </source>
</evidence>
<evidence type="ECO:0000256" key="5">
    <source>
        <dbReference type="ARBA" id="ARBA00023136"/>
    </source>
</evidence>
<dbReference type="GO" id="GO:0098552">
    <property type="term" value="C:side of membrane"/>
    <property type="evidence" value="ECO:0007669"/>
    <property type="project" value="UniProtKB-KW"/>
</dbReference>
<reference evidence="12 13" key="1">
    <citation type="submission" date="2019-04" db="EMBL/GenBank/DDBJ databases">
        <authorList>
            <consortium name="Wellcome Sanger Institute Data Sharing"/>
        </authorList>
    </citation>
    <scope>NUCLEOTIDE SEQUENCE [LARGE SCALE GENOMIC DNA]</scope>
</reference>
<dbReference type="OrthoDB" id="5962859at2759"/>
<feature type="domain" description="UPAR/Ly6" evidence="11">
    <location>
        <begin position="19"/>
        <end position="100"/>
    </location>
</feature>
<dbReference type="KEGG" id="sfm:108935578"/>
<keyword evidence="5" id="KW-0472">Membrane</keyword>
<dbReference type="RefSeq" id="XP_018609834.1">
    <property type="nucleotide sequence ID" value="XM_018754318.2"/>
</dbReference>
<evidence type="ECO:0000313" key="12">
    <source>
        <dbReference type="Ensembl" id="ENSSFOP00015044188.1"/>
    </source>
</evidence>
<reference evidence="12" key="2">
    <citation type="submission" date="2025-08" db="UniProtKB">
        <authorList>
            <consortium name="Ensembl"/>
        </authorList>
    </citation>
    <scope>IDENTIFICATION</scope>
</reference>
<dbReference type="SUPFAM" id="SSF57302">
    <property type="entry name" value="Snake toxin-like"/>
    <property type="match status" value="1"/>
</dbReference>
<keyword evidence="7" id="KW-0325">Glycoprotein</keyword>
<dbReference type="Pfam" id="PF00021">
    <property type="entry name" value="UPAR_LY6"/>
    <property type="match status" value="1"/>
</dbReference>
<evidence type="ECO:0000256" key="3">
    <source>
        <dbReference type="ARBA" id="ARBA00022622"/>
    </source>
</evidence>
<keyword evidence="2" id="KW-1003">Cell membrane</keyword>
<dbReference type="InterPro" id="IPR046354">
    <property type="entry name" value="SPACA4/Bouncer"/>
</dbReference>
<name>A0A8C9SXQ8_SCLFO</name>
<dbReference type="PANTHER" id="PTHR47613">
    <property type="entry name" value="SPERM ACROSOME MEMBRANE-ASSOCIATED PROTEIN 4"/>
    <property type="match status" value="1"/>
</dbReference>
<dbReference type="Gene3D" id="2.10.60.10">
    <property type="entry name" value="CD59"/>
    <property type="match status" value="1"/>
</dbReference>
<dbReference type="Ensembl" id="ENSSFOT00015062379.1">
    <property type="protein sequence ID" value="ENSSFOP00015044188.1"/>
    <property type="gene ID" value="ENSSFOG00015028966.1"/>
</dbReference>
<proteinExistence type="inferred from homology"/>
<feature type="chain" id="PRO_5034358260" evidence="10">
    <location>
        <begin position="21"/>
        <end position="127"/>
    </location>
</feature>
<dbReference type="GO" id="GO:0035036">
    <property type="term" value="P:sperm-egg recognition"/>
    <property type="evidence" value="ECO:0007669"/>
    <property type="project" value="TreeGrafter"/>
</dbReference>
<evidence type="ECO:0000256" key="1">
    <source>
        <dbReference type="ARBA" id="ARBA00004609"/>
    </source>
</evidence>
<dbReference type="GeneID" id="108935578"/>
<organism evidence="12 13">
    <name type="scientific">Scleropages formosus</name>
    <name type="common">Asian bonytongue</name>
    <name type="synonym">Osteoglossum formosum</name>
    <dbReference type="NCBI Taxonomy" id="113540"/>
    <lineage>
        <taxon>Eukaryota</taxon>
        <taxon>Metazoa</taxon>
        <taxon>Chordata</taxon>
        <taxon>Craniata</taxon>
        <taxon>Vertebrata</taxon>
        <taxon>Euteleostomi</taxon>
        <taxon>Actinopterygii</taxon>
        <taxon>Neopterygii</taxon>
        <taxon>Teleostei</taxon>
        <taxon>Osteoglossocephala</taxon>
        <taxon>Osteoglossomorpha</taxon>
        <taxon>Osteoglossiformes</taxon>
        <taxon>Osteoglossidae</taxon>
        <taxon>Scleropages</taxon>
    </lineage>
</organism>
<dbReference type="GeneTree" id="ENSGT00510000049347"/>
<gene>
    <name evidence="12" type="primary">LOC108935578</name>
</gene>
<sequence>MNRIVLGVLAVGLFFAAAQALQCYKCDLGFWNLCITSTMTCASGEQCFSGVGKAAQVIDIKTKGCLSVAQCNQVSNVTFGSSSVIYSMNKTCCNTDLCNAAPGQTRAALLSLTLATLTGVLVTGTLL</sequence>
<protein>
    <submittedName>
        <fullName evidence="12">Lymphocyte antigen-6, epidermis</fullName>
    </submittedName>
</protein>
<accession>A0A8C9SXQ8</accession>
<comment type="subcellular location">
    <subcellularLocation>
        <location evidence="1">Cell membrane</location>
        <topology evidence="1">Lipid-anchor</topology>
        <topology evidence="1">GPI-anchor</topology>
    </subcellularLocation>
</comment>